<feature type="domain" description="SUI1" evidence="1">
    <location>
        <begin position="26"/>
        <end position="95"/>
    </location>
</feature>
<name>A0A2P1ELI3_9VIRU</name>
<keyword evidence="2" id="KW-0648">Protein biosynthesis</keyword>
<dbReference type="EMBL" id="MG807320">
    <property type="protein sequence ID" value="AVL94737.1"/>
    <property type="molecule type" value="Genomic_DNA"/>
</dbReference>
<dbReference type="InterPro" id="IPR036877">
    <property type="entry name" value="SUI1_dom_sf"/>
</dbReference>
<reference evidence="3" key="1">
    <citation type="submission" date="2018-01" db="EMBL/GenBank/DDBJ databases">
        <title>Testimony of 'menage a trois' revealed by the proteome of Megavirus virophage.</title>
        <authorList>
            <person name="Jeudy S."/>
            <person name="Bertaux L."/>
            <person name="Alempic J.-M."/>
            <person name="Lartigue A."/>
            <person name="Legendre M."/>
            <person name="Philippe N."/>
            <person name="Beucher L."/>
            <person name="Biondi E."/>
            <person name="Juul S."/>
            <person name="Turner D."/>
            <person name="Coute Y."/>
            <person name="Claverie J.-M."/>
            <person name="Abergel C."/>
        </authorList>
    </citation>
    <scope>NUCLEOTIDE SEQUENCE [LARGE SCALE GENOMIC DNA]</scope>
</reference>
<keyword evidence="3" id="KW-1185">Reference proteome</keyword>
<keyword evidence="2" id="KW-0396">Initiation factor</keyword>
<dbReference type="SUPFAM" id="SSF55159">
    <property type="entry name" value="eIF1-like"/>
    <property type="match status" value="1"/>
</dbReference>
<accession>A0A2P1ELI3</accession>
<protein>
    <submittedName>
        <fullName evidence="2">Eukaryotic initiation factor eIF1/SUI</fullName>
    </submittedName>
</protein>
<evidence type="ECO:0000313" key="3">
    <source>
        <dbReference type="Proteomes" id="UP000289600"/>
    </source>
</evidence>
<gene>
    <name evidence="2" type="ORF">mc_351</name>
</gene>
<proteinExistence type="predicted"/>
<organism evidence="2 3">
    <name type="scientific">Moumouvirus australiensis</name>
    <dbReference type="NCBI Taxonomy" id="2109587"/>
    <lineage>
        <taxon>Viruses</taxon>
        <taxon>Varidnaviria</taxon>
        <taxon>Bamfordvirae</taxon>
        <taxon>Nucleocytoviricota</taxon>
        <taxon>Megaviricetes</taxon>
        <taxon>Imitervirales</taxon>
        <taxon>Mimiviridae</taxon>
        <taxon>Megamimivirinae</taxon>
        <taxon>Moumouvirus</taxon>
        <taxon>Moumouvirus australiense</taxon>
    </lineage>
</organism>
<dbReference type="Proteomes" id="UP000289600">
    <property type="component" value="Segment"/>
</dbReference>
<dbReference type="PROSITE" id="PS50296">
    <property type="entry name" value="SUI1"/>
    <property type="match status" value="1"/>
</dbReference>
<dbReference type="Gene3D" id="3.30.780.10">
    <property type="entry name" value="SUI1-like domain"/>
    <property type="match status" value="1"/>
</dbReference>
<sequence length="107" mass="12510">MLDIDNGIFDPMKELTQDKQMYTEKIHIKLVPRSKTRNTTIVENLPKNINISTFLKAMRQYLHCTGSIKEKEDGKYVQFTGDHREVIKNFLINKSIAKNEDIILHGY</sequence>
<dbReference type="Pfam" id="PF01253">
    <property type="entry name" value="SUI1"/>
    <property type="match status" value="1"/>
</dbReference>
<evidence type="ECO:0000259" key="1">
    <source>
        <dbReference type="PROSITE" id="PS50296"/>
    </source>
</evidence>
<dbReference type="InterPro" id="IPR001950">
    <property type="entry name" value="SUI1"/>
</dbReference>
<evidence type="ECO:0000313" key="2">
    <source>
        <dbReference type="EMBL" id="AVL94737.1"/>
    </source>
</evidence>